<evidence type="ECO:0000259" key="8">
    <source>
        <dbReference type="Pfam" id="PF00155"/>
    </source>
</evidence>
<dbReference type="EC" id="2.6.1.-" evidence="7"/>
<reference evidence="9 10" key="1">
    <citation type="journal article" date="2014" name="Front. Genet.">
        <title>Genome and metabolic network of "Candidatus Phaeomarinobacter ectocarpi" Ec32, a new candidate genus of Alphaproteobacteria frequently associated with brown algae.</title>
        <authorList>
            <person name="Dittami S.M."/>
            <person name="Barbeyron T."/>
            <person name="Boyen C."/>
            <person name="Cambefort J."/>
            <person name="Collet G."/>
            <person name="Delage L."/>
            <person name="Gobet A."/>
            <person name="Groisillier A."/>
            <person name="Leblanc C."/>
            <person name="Michel G."/>
            <person name="Scornet D."/>
            <person name="Siegel A."/>
            <person name="Tapia J.E."/>
            <person name="Tonon T."/>
        </authorList>
    </citation>
    <scope>NUCLEOTIDE SEQUENCE [LARGE SCALE GENOMIC DNA]</scope>
    <source>
        <strain evidence="9 10">Ec32</strain>
    </source>
</reference>
<dbReference type="EMBL" id="HG966617">
    <property type="protein sequence ID" value="CDO60914.1"/>
    <property type="molecule type" value="Genomic_DNA"/>
</dbReference>
<evidence type="ECO:0000256" key="6">
    <source>
        <dbReference type="ARBA" id="ARBA00049185"/>
    </source>
</evidence>
<dbReference type="GO" id="GO:0004069">
    <property type="term" value="F:L-aspartate:2-oxoglutarate aminotransferase activity"/>
    <property type="evidence" value="ECO:0007669"/>
    <property type="project" value="UniProtKB-EC"/>
</dbReference>
<dbReference type="GO" id="GO:0006520">
    <property type="term" value="P:amino acid metabolic process"/>
    <property type="evidence" value="ECO:0007669"/>
    <property type="project" value="InterPro"/>
</dbReference>
<dbReference type="PATRIC" id="fig|1458461.3.peg.2707"/>
<sequence length="384" mass="41388">MTLSNRGQVDPFIVMDVMRAANQREADGHDVVHMEVGQPGTPAPQLALNAASRALHAHRLGYAEALGLPALRARIARHYEEAYGTTVSADQVIVTSGSSGGFQLAFLAAFDAGARIALAMPAYPAYRNIIKAMDLEMVPVRTGAGSGYQMTAEALDEAARTTRLDGVLIASPANPTGAMIEPGELAAIGKVARQHGLTLISDEIYHRLTYGTVPEATALASNPDAIVINSFSKYYSMTGWRIGWMIAPHEMVRPIERLAQNLFISVPTLSQIAAVEAFEATQELESNFAVYRANRDVLMKGLPTAGFTNLAPSDGAFYIYADVSDLTRDSEELCRRILEEADIAVTPGTDFDPEAGKTTLRFSFAGPTSHMIEAVKRLKAMKLS</sequence>
<name>X5MH32_9HYPH</name>
<dbReference type="PROSITE" id="PS00105">
    <property type="entry name" value="AA_TRANSFER_CLASS_1"/>
    <property type="match status" value="1"/>
</dbReference>
<dbReference type="InterPro" id="IPR004838">
    <property type="entry name" value="NHTrfase_class1_PyrdxlP-BS"/>
</dbReference>
<gene>
    <name evidence="9" type="ORF">BN1012_Phect2701</name>
</gene>
<evidence type="ECO:0000256" key="1">
    <source>
        <dbReference type="ARBA" id="ARBA00001933"/>
    </source>
</evidence>
<evidence type="ECO:0000256" key="2">
    <source>
        <dbReference type="ARBA" id="ARBA00007441"/>
    </source>
</evidence>
<evidence type="ECO:0000256" key="5">
    <source>
        <dbReference type="ARBA" id="ARBA00022898"/>
    </source>
</evidence>
<dbReference type="AlphaFoldDB" id="X5MH32"/>
<comment type="catalytic activity">
    <reaction evidence="6">
        <text>L-aspartate + 2-oxoglutarate = oxaloacetate + L-glutamate</text>
        <dbReference type="Rhea" id="RHEA:21824"/>
        <dbReference type="ChEBI" id="CHEBI:16452"/>
        <dbReference type="ChEBI" id="CHEBI:16810"/>
        <dbReference type="ChEBI" id="CHEBI:29985"/>
        <dbReference type="ChEBI" id="CHEBI:29991"/>
        <dbReference type="EC" id="2.6.1.1"/>
    </reaction>
</comment>
<dbReference type="RefSeq" id="WP_043948844.1">
    <property type="nucleotide sequence ID" value="NZ_HG966617.1"/>
</dbReference>
<dbReference type="Pfam" id="PF00155">
    <property type="entry name" value="Aminotran_1_2"/>
    <property type="match status" value="1"/>
</dbReference>
<dbReference type="GO" id="GO:0030170">
    <property type="term" value="F:pyridoxal phosphate binding"/>
    <property type="evidence" value="ECO:0007669"/>
    <property type="project" value="InterPro"/>
</dbReference>
<feature type="domain" description="Aminotransferase class I/classII large" evidence="8">
    <location>
        <begin position="30"/>
        <end position="374"/>
    </location>
</feature>
<keyword evidence="3 7" id="KW-0032">Aminotransferase</keyword>
<keyword evidence="4 7" id="KW-0808">Transferase</keyword>
<evidence type="ECO:0000313" key="9">
    <source>
        <dbReference type="EMBL" id="CDO60914.1"/>
    </source>
</evidence>
<comment type="similarity">
    <text evidence="2 7">Belongs to the class-I pyridoxal-phosphate-dependent aminotransferase family.</text>
</comment>
<dbReference type="InterPro" id="IPR004839">
    <property type="entry name" value="Aminotransferase_I/II_large"/>
</dbReference>
<dbReference type="CDD" id="cd00609">
    <property type="entry name" value="AAT_like"/>
    <property type="match status" value="1"/>
</dbReference>
<keyword evidence="10" id="KW-1185">Reference proteome</keyword>
<comment type="cofactor">
    <cofactor evidence="1 7">
        <name>pyridoxal 5'-phosphate</name>
        <dbReference type="ChEBI" id="CHEBI:597326"/>
    </cofactor>
</comment>
<evidence type="ECO:0000256" key="4">
    <source>
        <dbReference type="ARBA" id="ARBA00022679"/>
    </source>
</evidence>
<accession>X5MH32</accession>
<keyword evidence="9" id="KW-0670">Pyruvate</keyword>
<dbReference type="Proteomes" id="UP000032160">
    <property type="component" value="Chromosome I"/>
</dbReference>
<protein>
    <recommendedName>
        <fullName evidence="7">Aminotransferase</fullName>
        <ecNumber evidence="7">2.6.1.-</ecNumber>
    </recommendedName>
</protein>
<organism evidence="9 10">
    <name type="scientific">Candidatus Phaeomarinibacter ectocarpi</name>
    <dbReference type="NCBI Taxonomy" id="1458461"/>
    <lineage>
        <taxon>Bacteria</taxon>
        <taxon>Pseudomonadati</taxon>
        <taxon>Pseudomonadota</taxon>
        <taxon>Alphaproteobacteria</taxon>
        <taxon>Hyphomicrobiales</taxon>
        <taxon>Parvibaculaceae</taxon>
        <taxon>Candidatus Phaeomarinibacter</taxon>
    </lineage>
</organism>
<dbReference type="PANTHER" id="PTHR46383">
    <property type="entry name" value="ASPARTATE AMINOTRANSFERASE"/>
    <property type="match status" value="1"/>
</dbReference>
<dbReference type="Gene3D" id="3.40.640.10">
    <property type="entry name" value="Type I PLP-dependent aspartate aminotransferase-like (Major domain)"/>
    <property type="match status" value="1"/>
</dbReference>
<dbReference type="KEGG" id="pect:BN1012_Phect2701"/>
<dbReference type="InterPro" id="IPR015424">
    <property type="entry name" value="PyrdxlP-dep_Trfase"/>
</dbReference>
<evidence type="ECO:0000313" key="10">
    <source>
        <dbReference type="Proteomes" id="UP000032160"/>
    </source>
</evidence>
<keyword evidence="5" id="KW-0663">Pyridoxal phosphate</keyword>
<dbReference type="PANTHER" id="PTHR46383:SF2">
    <property type="entry name" value="AMINOTRANSFERASE"/>
    <property type="match status" value="1"/>
</dbReference>
<dbReference type="InterPro" id="IPR015421">
    <property type="entry name" value="PyrdxlP-dep_Trfase_major"/>
</dbReference>
<proteinExistence type="inferred from homology"/>
<evidence type="ECO:0000256" key="7">
    <source>
        <dbReference type="RuleBase" id="RU000481"/>
    </source>
</evidence>
<dbReference type="HOGENOM" id="CLU_017584_4_3_5"/>
<dbReference type="OrthoDB" id="9804407at2"/>
<evidence type="ECO:0000256" key="3">
    <source>
        <dbReference type="ARBA" id="ARBA00022576"/>
    </source>
</evidence>
<dbReference type="InterPro" id="IPR050596">
    <property type="entry name" value="AspAT/PAT-like"/>
</dbReference>
<dbReference type="SUPFAM" id="SSF53383">
    <property type="entry name" value="PLP-dependent transferases"/>
    <property type="match status" value="1"/>
</dbReference>
<dbReference type="STRING" id="1458461.BN1012_Phect2701"/>